<sequence length="193" mass="22755">MDNSWYQIIESHHRNISFKMEKYHNGYFFYYYEFNKSLFLDESLIQDYKCSIKMIPKKGIKLIESHHLSELKAAAVDIVLLNQINYFDVEAPPSLSAYWDDSCKYFLKHKGKNGYVLRLFWIVDKFRYDDGLLFLGIPHSTYDLTLSQLVKYLSFTKAKSLEKITSIGKKSIKEFYSIFSEAGISLDPKNYMP</sequence>
<proteinExistence type="predicted"/>
<organism evidence="1 2">
    <name type="scientific">Belliella filtrata</name>
    <dbReference type="NCBI Taxonomy" id="2923435"/>
    <lineage>
        <taxon>Bacteria</taxon>
        <taxon>Pseudomonadati</taxon>
        <taxon>Bacteroidota</taxon>
        <taxon>Cytophagia</taxon>
        <taxon>Cytophagales</taxon>
        <taxon>Cyclobacteriaceae</taxon>
        <taxon>Belliella</taxon>
    </lineage>
</organism>
<protein>
    <submittedName>
        <fullName evidence="1">Uncharacterized protein</fullName>
    </submittedName>
</protein>
<keyword evidence="2" id="KW-1185">Reference proteome</keyword>
<evidence type="ECO:0000313" key="2">
    <source>
        <dbReference type="Proteomes" id="UP001165489"/>
    </source>
</evidence>
<dbReference type="Proteomes" id="UP001165489">
    <property type="component" value="Unassembled WGS sequence"/>
</dbReference>
<comment type="caution">
    <text evidence="1">The sequence shown here is derived from an EMBL/GenBank/DDBJ whole genome shotgun (WGS) entry which is preliminary data.</text>
</comment>
<reference evidence="1" key="1">
    <citation type="submission" date="2022-03" db="EMBL/GenBank/DDBJ databases">
        <title>De novo assembled genomes of Belliella spp. (Cyclobacteriaceae) strains.</title>
        <authorList>
            <person name="Szabo A."/>
            <person name="Korponai K."/>
            <person name="Felfoldi T."/>
        </authorList>
    </citation>
    <scope>NUCLEOTIDE SEQUENCE</scope>
    <source>
        <strain evidence="1">DSM 111904</strain>
    </source>
</reference>
<gene>
    <name evidence="1" type="ORF">MM239_01875</name>
</gene>
<accession>A0ABS9UVZ0</accession>
<dbReference type="RefSeq" id="WP_241346123.1">
    <property type="nucleotide sequence ID" value="NZ_JAKZGP010000002.1"/>
</dbReference>
<name>A0ABS9UVZ0_9BACT</name>
<evidence type="ECO:0000313" key="1">
    <source>
        <dbReference type="EMBL" id="MCH7408129.1"/>
    </source>
</evidence>
<dbReference type="EMBL" id="JAKZGP010000002">
    <property type="protein sequence ID" value="MCH7408129.1"/>
    <property type="molecule type" value="Genomic_DNA"/>
</dbReference>